<keyword evidence="3" id="KW-1185">Reference proteome</keyword>
<feature type="region of interest" description="Disordered" evidence="1">
    <location>
        <begin position="41"/>
        <end position="61"/>
    </location>
</feature>
<feature type="non-terminal residue" evidence="2">
    <location>
        <position position="1"/>
    </location>
</feature>
<feature type="compositionally biased region" description="Basic and acidic residues" evidence="1">
    <location>
        <begin position="42"/>
        <end position="61"/>
    </location>
</feature>
<name>A0A8J5JCT3_HOMAM</name>
<dbReference type="EMBL" id="JAHLQT010047199">
    <property type="protein sequence ID" value="KAG7153400.1"/>
    <property type="molecule type" value="Genomic_DNA"/>
</dbReference>
<comment type="caution">
    <text evidence="2">The sequence shown here is derived from an EMBL/GenBank/DDBJ whole genome shotgun (WGS) entry which is preliminary data.</text>
</comment>
<evidence type="ECO:0000256" key="1">
    <source>
        <dbReference type="SAM" id="MobiDB-lite"/>
    </source>
</evidence>
<sequence>IPDANRGRDFRQANRQKADKMSRCELHWRVDISMSEAAVAARRGEQEMDGRSRGRRSDEQRVRKSFCPLIISDIVIRDTAQIRLTTSPATNQNEASLTPEVSIGCYTDVS</sequence>
<proteinExistence type="predicted"/>
<reference evidence="2" key="1">
    <citation type="journal article" date="2021" name="Sci. Adv.">
        <title>The American lobster genome reveals insights on longevity, neural, and immune adaptations.</title>
        <authorList>
            <person name="Polinski J.M."/>
            <person name="Zimin A.V."/>
            <person name="Clark K.F."/>
            <person name="Kohn A.B."/>
            <person name="Sadowski N."/>
            <person name="Timp W."/>
            <person name="Ptitsyn A."/>
            <person name="Khanna P."/>
            <person name="Romanova D.Y."/>
            <person name="Williams P."/>
            <person name="Greenwood S.J."/>
            <person name="Moroz L.L."/>
            <person name="Walt D.R."/>
            <person name="Bodnar A.G."/>
        </authorList>
    </citation>
    <scope>NUCLEOTIDE SEQUENCE</scope>
    <source>
        <strain evidence="2">GMGI-L3</strain>
    </source>
</reference>
<evidence type="ECO:0000313" key="3">
    <source>
        <dbReference type="Proteomes" id="UP000747542"/>
    </source>
</evidence>
<dbReference type="AlphaFoldDB" id="A0A8J5JCT3"/>
<evidence type="ECO:0000313" key="2">
    <source>
        <dbReference type="EMBL" id="KAG7153400.1"/>
    </source>
</evidence>
<organism evidence="2 3">
    <name type="scientific">Homarus americanus</name>
    <name type="common">American lobster</name>
    <dbReference type="NCBI Taxonomy" id="6706"/>
    <lineage>
        <taxon>Eukaryota</taxon>
        <taxon>Metazoa</taxon>
        <taxon>Ecdysozoa</taxon>
        <taxon>Arthropoda</taxon>
        <taxon>Crustacea</taxon>
        <taxon>Multicrustacea</taxon>
        <taxon>Malacostraca</taxon>
        <taxon>Eumalacostraca</taxon>
        <taxon>Eucarida</taxon>
        <taxon>Decapoda</taxon>
        <taxon>Pleocyemata</taxon>
        <taxon>Astacidea</taxon>
        <taxon>Nephropoidea</taxon>
        <taxon>Nephropidae</taxon>
        <taxon>Homarus</taxon>
    </lineage>
</organism>
<dbReference type="Proteomes" id="UP000747542">
    <property type="component" value="Unassembled WGS sequence"/>
</dbReference>
<gene>
    <name evidence="2" type="ORF">Hamer_G010714</name>
</gene>
<protein>
    <submittedName>
        <fullName evidence="2">Uncharacterized protein</fullName>
    </submittedName>
</protein>
<accession>A0A8J5JCT3</accession>